<evidence type="ECO:0000313" key="13">
    <source>
        <dbReference type="EMBL" id="KAB8073074.1"/>
    </source>
</evidence>
<reference evidence="13 14" key="1">
    <citation type="submission" date="2019-04" db="EMBL/GenBank/DDBJ databases">
        <title>Friends and foes A comparative genomics study of 23 Aspergillus species from section Flavi.</title>
        <authorList>
            <consortium name="DOE Joint Genome Institute"/>
            <person name="Kjaerbolling I."/>
            <person name="Vesth T."/>
            <person name="Frisvad J.C."/>
            <person name="Nybo J.L."/>
            <person name="Theobald S."/>
            <person name="Kildgaard S."/>
            <person name="Isbrandt T."/>
            <person name="Kuo A."/>
            <person name="Sato A."/>
            <person name="Lyhne E.K."/>
            <person name="Kogle M.E."/>
            <person name="Wiebenga A."/>
            <person name="Kun R.S."/>
            <person name="Lubbers R.J."/>
            <person name="Makela M.R."/>
            <person name="Barry K."/>
            <person name="Chovatia M."/>
            <person name="Clum A."/>
            <person name="Daum C."/>
            <person name="Haridas S."/>
            <person name="He G."/>
            <person name="LaButti K."/>
            <person name="Lipzen A."/>
            <person name="Mondo S."/>
            <person name="Riley R."/>
            <person name="Salamov A."/>
            <person name="Simmons B.A."/>
            <person name="Magnuson J.K."/>
            <person name="Henrissat B."/>
            <person name="Mortensen U.H."/>
            <person name="Larsen T.O."/>
            <person name="Devries R.P."/>
            <person name="Grigoriev I.V."/>
            <person name="Machida M."/>
            <person name="Baker S.E."/>
            <person name="Andersen M.R."/>
        </authorList>
    </citation>
    <scope>NUCLEOTIDE SEQUENCE [LARGE SCALE GENOMIC DNA]</scope>
    <source>
        <strain evidence="13 14">CBS 151.66</strain>
    </source>
</reference>
<feature type="compositionally biased region" description="Basic and acidic residues" evidence="11">
    <location>
        <begin position="18"/>
        <end position="34"/>
    </location>
</feature>
<evidence type="ECO:0000256" key="3">
    <source>
        <dbReference type="ARBA" id="ARBA00022833"/>
    </source>
</evidence>
<dbReference type="EMBL" id="ML732234">
    <property type="protein sequence ID" value="KAB8073074.1"/>
    <property type="molecule type" value="Genomic_DNA"/>
</dbReference>
<dbReference type="PANTHER" id="PTHR31845">
    <property type="entry name" value="FINGER DOMAIN PROTEIN, PUTATIVE-RELATED"/>
    <property type="match status" value="1"/>
</dbReference>
<evidence type="ECO:0000256" key="10">
    <source>
        <dbReference type="ARBA" id="ARBA00042461"/>
    </source>
</evidence>
<evidence type="ECO:0000256" key="7">
    <source>
        <dbReference type="ARBA" id="ARBA00023242"/>
    </source>
</evidence>
<dbReference type="GO" id="GO:0008270">
    <property type="term" value="F:zinc ion binding"/>
    <property type="evidence" value="ECO:0007669"/>
    <property type="project" value="InterPro"/>
</dbReference>
<dbReference type="InterPro" id="IPR036864">
    <property type="entry name" value="Zn2-C6_fun-type_DNA-bd_sf"/>
</dbReference>
<evidence type="ECO:0000256" key="6">
    <source>
        <dbReference type="ARBA" id="ARBA00023163"/>
    </source>
</evidence>
<dbReference type="Gene3D" id="4.10.240.10">
    <property type="entry name" value="Zn(2)-C6 fungal-type DNA-binding domain"/>
    <property type="match status" value="1"/>
</dbReference>
<evidence type="ECO:0000256" key="9">
    <source>
        <dbReference type="ARBA" id="ARBA00041135"/>
    </source>
</evidence>
<evidence type="ECO:0000256" key="2">
    <source>
        <dbReference type="ARBA" id="ARBA00022723"/>
    </source>
</evidence>
<dbReference type="Proteomes" id="UP000326565">
    <property type="component" value="Unassembled WGS sequence"/>
</dbReference>
<comment type="subcellular location">
    <subcellularLocation>
        <location evidence="1">Nucleus</location>
    </subcellularLocation>
</comment>
<dbReference type="SUPFAM" id="SSF57701">
    <property type="entry name" value="Zn2/Cys6 DNA-binding domain"/>
    <property type="match status" value="1"/>
</dbReference>
<dbReference type="GO" id="GO:0000981">
    <property type="term" value="F:DNA-binding transcription factor activity, RNA polymerase II-specific"/>
    <property type="evidence" value="ECO:0007669"/>
    <property type="project" value="InterPro"/>
</dbReference>
<evidence type="ECO:0000256" key="8">
    <source>
        <dbReference type="ARBA" id="ARBA00038134"/>
    </source>
</evidence>
<proteinExistence type="inferred from homology"/>
<feature type="domain" description="Zn(2)-C6 fungal-type" evidence="12">
    <location>
        <begin position="45"/>
        <end position="74"/>
    </location>
</feature>
<dbReference type="CDD" id="cd12148">
    <property type="entry name" value="fungal_TF_MHR"/>
    <property type="match status" value="1"/>
</dbReference>
<evidence type="ECO:0000259" key="12">
    <source>
        <dbReference type="PROSITE" id="PS50048"/>
    </source>
</evidence>
<evidence type="ECO:0000313" key="14">
    <source>
        <dbReference type="Proteomes" id="UP000326565"/>
    </source>
</evidence>
<dbReference type="InterPro" id="IPR051089">
    <property type="entry name" value="prtT"/>
</dbReference>
<dbReference type="PROSITE" id="PS50048">
    <property type="entry name" value="ZN2_CY6_FUNGAL_2"/>
    <property type="match status" value="1"/>
</dbReference>
<evidence type="ECO:0000256" key="11">
    <source>
        <dbReference type="SAM" id="MobiDB-lite"/>
    </source>
</evidence>
<dbReference type="PROSITE" id="PS00463">
    <property type="entry name" value="ZN2_CY6_FUNGAL_1"/>
    <property type="match status" value="1"/>
</dbReference>
<dbReference type="GO" id="GO:0005634">
    <property type="term" value="C:nucleus"/>
    <property type="evidence" value="ECO:0007669"/>
    <property type="project" value="UniProtKB-SubCell"/>
</dbReference>
<dbReference type="PANTHER" id="PTHR31845:SF34">
    <property type="entry name" value="TRANSCRIPTIONAL ACTIVATOR OF PROTEASES PRTT"/>
    <property type="match status" value="1"/>
</dbReference>
<sequence length="849" mass="93412">MSASPGSAPAVSFRRARNRVDRRSSTAPGDDRPYQKQRSQRATWACERCRIKKLRCMGGHPCSACRRAEIDCDFGDRGPDAQQNTSVTNQRLLQLEKAVTELVAGLSHRTHPRQPNAPIQTSPGLLSDRTYPHHHVPTPDRALNGPDVESTSATMARNMMAPASSFVARSIVTPLAHGQGRSATPERMRTVPINPGMSEGLDARWAAVQQNSAPFPPLMSHPTVWSGEPASTSPEGEPTSQVALGMTHYKADVGLRSDPVSEGIINELLARALFTLFFQKCHPLFPLLDRWEGLDSHFDHIRSSSPFLFTTIMAIAGRYYTGYREMQSSMSGLPPITVSALDALAELACAHLGFVLFRKQHQLSDVHATLLLSVWIPRGKGQSADQWMITGLCTRLAYRIGVPDSFGRPAIVHLLNSAHLDANDIHEVNSVLPQWHTCLLMNQYDTLLSLGFGRPHAMPFVHSRPRLYLTIVRKLGSSAQVDLLAATYVTCLAELSAIATDLISGLRTARLPTTLHQSTADSGVTAWSKVSALLSDLNPQLDGWERQWTWGGSYDAITLGKYTNLVKIYGEHTRLCLNSLSLNLITANVEEDGSRPHQVAAPCLARACEAAVALVQCYTDSSDAEPIVRYGGDYLVLILGQAAMFFVRVLVARLKQPLPIDQLVLAHYLKRAIEHLESNNLSTTGVCGWVAQLSRDLARYAGLDFDTEGDPTHPNVSVLDSSLPELEWDFDICALLGQNIPAGETGLDLGHYFDFAQPVFPPPSDVLPMRAGLLQVRSLFFPAMLVRLNGVPFDLTNSEIIQLLDLALSLIEDHRDFFYGMVFRLGVHEVRKNQVENQNCDIHGITAVS</sequence>
<accession>A0A5N5X0Q3</accession>
<organism evidence="13 14">
    <name type="scientific">Aspergillus leporis</name>
    <dbReference type="NCBI Taxonomy" id="41062"/>
    <lineage>
        <taxon>Eukaryota</taxon>
        <taxon>Fungi</taxon>
        <taxon>Dikarya</taxon>
        <taxon>Ascomycota</taxon>
        <taxon>Pezizomycotina</taxon>
        <taxon>Eurotiomycetes</taxon>
        <taxon>Eurotiomycetidae</taxon>
        <taxon>Eurotiales</taxon>
        <taxon>Aspergillaceae</taxon>
        <taxon>Aspergillus</taxon>
        <taxon>Aspergillus subgen. Circumdati</taxon>
    </lineage>
</organism>
<gene>
    <name evidence="13" type="ORF">BDV29DRAFT_192052</name>
</gene>
<keyword evidence="14" id="KW-1185">Reference proteome</keyword>
<evidence type="ECO:0000256" key="1">
    <source>
        <dbReference type="ARBA" id="ARBA00004123"/>
    </source>
</evidence>
<dbReference type="Pfam" id="PF00172">
    <property type="entry name" value="Zn_clus"/>
    <property type="match status" value="1"/>
</dbReference>
<dbReference type="CDD" id="cd00067">
    <property type="entry name" value="GAL4"/>
    <property type="match status" value="1"/>
</dbReference>
<evidence type="ECO:0000256" key="4">
    <source>
        <dbReference type="ARBA" id="ARBA00023015"/>
    </source>
</evidence>
<feature type="region of interest" description="Disordered" evidence="11">
    <location>
        <begin position="1"/>
        <end position="39"/>
    </location>
</feature>
<keyword evidence="5" id="KW-0238">DNA-binding</keyword>
<dbReference type="OrthoDB" id="4151048at2759"/>
<keyword evidence="6" id="KW-0804">Transcription</keyword>
<evidence type="ECO:0000256" key="5">
    <source>
        <dbReference type="ARBA" id="ARBA00023125"/>
    </source>
</evidence>
<dbReference type="AlphaFoldDB" id="A0A5N5X0Q3"/>
<dbReference type="GO" id="GO:0009893">
    <property type="term" value="P:positive regulation of metabolic process"/>
    <property type="evidence" value="ECO:0007669"/>
    <property type="project" value="UniProtKB-ARBA"/>
</dbReference>
<protein>
    <recommendedName>
        <fullName evidence="9">Transcriptional activator of proteases prtT</fullName>
    </recommendedName>
    <alternativeName>
        <fullName evidence="10">Zn(2)-C6 zinc finger-containing protein prtT</fullName>
    </alternativeName>
</protein>
<keyword evidence="7" id="KW-0539">Nucleus</keyword>
<keyword evidence="4" id="KW-0805">Transcription regulation</keyword>
<keyword evidence="2" id="KW-0479">Metal-binding</keyword>
<dbReference type="GO" id="GO:0000976">
    <property type="term" value="F:transcription cis-regulatory region binding"/>
    <property type="evidence" value="ECO:0007669"/>
    <property type="project" value="TreeGrafter"/>
</dbReference>
<comment type="similarity">
    <text evidence="8">Belongs to the prtT family.</text>
</comment>
<dbReference type="InterPro" id="IPR001138">
    <property type="entry name" value="Zn2Cys6_DnaBD"/>
</dbReference>
<keyword evidence="3" id="KW-0862">Zinc</keyword>
<dbReference type="SMART" id="SM00066">
    <property type="entry name" value="GAL4"/>
    <property type="match status" value="1"/>
</dbReference>
<name>A0A5N5X0Q3_9EURO</name>